<reference evidence="1 2" key="1">
    <citation type="submission" date="2017-09" db="EMBL/GenBank/DDBJ databases">
        <title>Depth-based differentiation of microbial function through sediment-hosted aquifers and enrichment of novel symbionts in the deep terrestrial subsurface.</title>
        <authorList>
            <person name="Probst A.J."/>
            <person name="Ladd B."/>
            <person name="Jarett J.K."/>
            <person name="Geller-Mcgrath D.E."/>
            <person name="Sieber C.M."/>
            <person name="Emerson J.B."/>
            <person name="Anantharaman K."/>
            <person name="Thomas B.C."/>
            <person name="Malmstrom R."/>
            <person name="Stieglmeier M."/>
            <person name="Klingl A."/>
            <person name="Woyke T."/>
            <person name="Ryan C.M."/>
            <person name="Banfield J.F."/>
        </authorList>
    </citation>
    <scope>NUCLEOTIDE SEQUENCE [LARGE SCALE GENOMIC DNA]</scope>
    <source>
        <strain evidence="1">CG10_big_fil_rev_8_21_14_0_10_31_9</strain>
    </source>
</reference>
<comment type="caution">
    <text evidence="1">The sequence shown here is derived from an EMBL/GenBank/DDBJ whole genome shotgun (WGS) entry which is preliminary data.</text>
</comment>
<gene>
    <name evidence="1" type="ORF">COV23_01610</name>
</gene>
<name>A0A2H0RCA9_9BACT</name>
<evidence type="ECO:0000313" key="1">
    <source>
        <dbReference type="EMBL" id="PIR44113.1"/>
    </source>
</evidence>
<evidence type="ECO:0000313" key="2">
    <source>
        <dbReference type="Proteomes" id="UP000231602"/>
    </source>
</evidence>
<dbReference type="EMBL" id="PCXV01000025">
    <property type="protein sequence ID" value="PIR44113.1"/>
    <property type="molecule type" value="Genomic_DNA"/>
</dbReference>
<proteinExistence type="predicted"/>
<sequence length="103" mass="11774">MIALQIAVFPLLKLDGDAFEVKIKNPPYTINITASAIHISIAALIKLLNNVKRSQNLQARPLHGTIPVALEIERNEKFKRTKKNINIKKRYLKVKVKKVFFII</sequence>
<organism evidence="1 2">
    <name type="scientific">Candidatus Wolfebacteria bacterium CG10_big_fil_rev_8_21_14_0_10_31_9</name>
    <dbReference type="NCBI Taxonomy" id="1975070"/>
    <lineage>
        <taxon>Bacteria</taxon>
        <taxon>Candidatus Wolfeibacteriota</taxon>
    </lineage>
</organism>
<dbReference type="Proteomes" id="UP000231602">
    <property type="component" value="Unassembled WGS sequence"/>
</dbReference>
<dbReference type="AlphaFoldDB" id="A0A2H0RCA9"/>
<protein>
    <submittedName>
        <fullName evidence="1">Uncharacterized protein</fullName>
    </submittedName>
</protein>
<accession>A0A2H0RCA9</accession>